<dbReference type="Proteomes" id="UP000199138">
    <property type="component" value="Unassembled WGS sequence"/>
</dbReference>
<dbReference type="OrthoDB" id="9848085at2"/>
<reference evidence="2 3" key="1">
    <citation type="submission" date="2016-10" db="EMBL/GenBank/DDBJ databases">
        <authorList>
            <person name="de Groot N.N."/>
        </authorList>
    </citation>
    <scope>NUCLEOTIDE SEQUENCE [LARGE SCALE GENOMIC DNA]</scope>
    <source>
        <strain evidence="2 3">CGMCC 1.12333</strain>
    </source>
</reference>
<feature type="chain" id="PRO_5011785848" evidence="1">
    <location>
        <begin position="21"/>
        <end position="137"/>
    </location>
</feature>
<name>A0A1I7GPW9_9FLAO</name>
<evidence type="ECO:0000313" key="2">
    <source>
        <dbReference type="EMBL" id="SFU50391.1"/>
    </source>
</evidence>
<dbReference type="RefSeq" id="WP_093024813.1">
    <property type="nucleotide sequence ID" value="NZ_FPBK01000005.1"/>
</dbReference>
<accession>A0A1I7GPW9</accession>
<keyword evidence="1" id="KW-0732">Signal</keyword>
<evidence type="ECO:0000313" key="3">
    <source>
        <dbReference type="Proteomes" id="UP000199138"/>
    </source>
</evidence>
<proteinExistence type="predicted"/>
<protein>
    <submittedName>
        <fullName evidence="2">Uncharacterized protein</fullName>
    </submittedName>
</protein>
<keyword evidence="3" id="KW-1185">Reference proteome</keyword>
<dbReference type="AlphaFoldDB" id="A0A1I7GPW9"/>
<organism evidence="2 3">
    <name type="scientific">Pustulibacterium marinum</name>
    <dbReference type="NCBI Taxonomy" id="1224947"/>
    <lineage>
        <taxon>Bacteria</taxon>
        <taxon>Pseudomonadati</taxon>
        <taxon>Bacteroidota</taxon>
        <taxon>Flavobacteriia</taxon>
        <taxon>Flavobacteriales</taxon>
        <taxon>Flavobacteriaceae</taxon>
        <taxon>Pustulibacterium</taxon>
    </lineage>
</organism>
<feature type="signal peptide" evidence="1">
    <location>
        <begin position="1"/>
        <end position="20"/>
    </location>
</feature>
<gene>
    <name evidence="2" type="ORF">SAMN05216480_105151</name>
</gene>
<dbReference type="EMBL" id="FPBK01000005">
    <property type="protein sequence ID" value="SFU50391.1"/>
    <property type="molecule type" value="Genomic_DNA"/>
</dbReference>
<sequence>MTRKFTRKTLSLLNSSPLVAFAVAKDEFGSALGWHIVWDKALAAKYRAKSHLKNKGFKDVSILSGEDEYGHTLKRGFWVVVKSKRPEQTGKEFVAYGMGADAGNYERAESKAIKHLQKLDPKWDAAHGYDISKRGVF</sequence>
<evidence type="ECO:0000256" key="1">
    <source>
        <dbReference type="SAM" id="SignalP"/>
    </source>
</evidence>